<dbReference type="Proteomes" id="UP000695000">
    <property type="component" value="Unplaced"/>
</dbReference>
<evidence type="ECO:0000313" key="15">
    <source>
        <dbReference type="RefSeq" id="XP_017774333.1"/>
    </source>
</evidence>
<evidence type="ECO:0000256" key="5">
    <source>
        <dbReference type="ARBA" id="ARBA00022692"/>
    </source>
</evidence>
<comment type="subcellular location">
    <subcellularLocation>
        <location evidence="1">Cell membrane</location>
        <topology evidence="1">Multi-pass membrane protein</topology>
    </subcellularLocation>
</comment>
<evidence type="ECO:0000256" key="4">
    <source>
        <dbReference type="ARBA" id="ARBA00022475"/>
    </source>
</evidence>
<dbReference type="PANTHER" id="PTHR42985:SF5">
    <property type="entry name" value="FI02094P-RELATED"/>
    <property type="match status" value="1"/>
</dbReference>
<feature type="transmembrane region" description="Helical" evidence="12">
    <location>
        <begin position="149"/>
        <end position="176"/>
    </location>
</feature>
<keyword evidence="8" id="KW-0406">Ion transport</keyword>
<dbReference type="RefSeq" id="XP_017774332.1">
    <property type="nucleotide sequence ID" value="XM_017918843.1"/>
</dbReference>
<dbReference type="InterPro" id="IPR051163">
    <property type="entry name" value="Sodium:Solute_Symporter_SSF"/>
</dbReference>
<dbReference type="CDD" id="cd11492">
    <property type="entry name" value="SLC5sbd_NIS-SMVT"/>
    <property type="match status" value="1"/>
</dbReference>
<evidence type="ECO:0000256" key="3">
    <source>
        <dbReference type="ARBA" id="ARBA00022448"/>
    </source>
</evidence>
<feature type="transmembrane region" description="Helical" evidence="12">
    <location>
        <begin position="302"/>
        <end position="327"/>
    </location>
</feature>
<feature type="transmembrane region" description="Helical" evidence="12">
    <location>
        <begin position="545"/>
        <end position="567"/>
    </location>
</feature>
<evidence type="ECO:0000313" key="13">
    <source>
        <dbReference type="Proteomes" id="UP000695000"/>
    </source>
</evidence>
<keyword evidence="7" id="KW-0915">Sodium</keyword>
<feature type="transmembrane region" description="Helical" evidence="12">
    <location>
        <begin position="408"/>
        <end position="428"/>
    </location>
</feature>
<dbReference type="NCBIfam" id="TIGR00813">
    <property type="entry name" value="sss"/>
    <property type="match status" value="1"/>
</dbReference>
<feature type="transmembrane region" description="Helical" evidence="12">
    <location>
        <begin position="38"/>
        <end position="57"/>
    </location>
</feature>
<dbReference type="PROSITE" id="PS50283">
    <property type="entry name" value="NA_SOLUT_SYMP_3"/>
    <property type="match status" value="1"/>
</dbReference>
<protein>
    <submittedName>
        <fullName evidence="14 15">Sodium-coupled monocarboxylate transporter 1-like</fullName>
    </submittedName>
</protein>
<keyword evidence="3" id="KW-0813">Transport</keyword>
<keyword evidence="5 12" id="KW-0812">Transmembrane</keyword>
<organism evidence="13 14">
    <name type="scientific">Nicrophorus vespilloides</name>
    <name type="common">Boreal carrion beetle</name>
    <dbReference type="NCBI Taxonomy" id="110193"/>
    <lineage>
        <taxon>Eukaryota</taxon>
        <taxon>Metazoa</taxon>
        <taxon>Ecdysozoa</taxon>
        <taxon>Arthropoda</taxon>
        <taxon>Hexapoda</taxon>
        <taxon>Insecta</taxon>
        <taxon>Pterygota</taxon>
        <taxon>Neoptera</taxon>
        <taxon>Endopterygota</taxon>
        <taxon>Coleoptera</taxon>
        <taxon>Polyphaga</taxon>
        <taxon>Staphyliniformia</taxon>
        <taxon>Silphidae</taxon>
        <taxon>Nicrophorinae</taxon>
        <taxon>Nicrophorus</taxon>
    </lineage>
</organism>
<feature type="transmembrane region" description="Helical" evidence="12">
    <location>
        <begin position="466"/>
        <end position="489"/>
    </location>
</feature>
<dbReference type="RefSeq" id="XP_017774333.1">
    <property type="nucleotide sequence ID" value="XM_017918844.1"/>
</dbReference>
<feature type="transmembrane region" description="Helical" evidence="12">
    <location>
        <begin position="434"/>
        <end position="459"/>
    </location>
</feature>
<evidence type="ECO:0000256" key="6">
    <source>
        <dbReference type="ARBA" id="ARBA00022989"/>
    </source>
</evidence>
<keyword evidence="9 12" id="KW-0472">Membrane</keyword>
<feature type="transmembrane region" description="Helical" evidence="12">
    <location>
        <begin position="182"/>
        <end position="201"/>
    </location>
</feature>
<evidence type="ECO:0000256" key="1">
    <source>
        <dbReference type="ARBA" id="ARBA00004651"/>
    </source>
</evidence>
<evidence type="ECO:0000313" key="14">
    <source>
        <dbReference type="RefSeq" id="XP_017774332.1"/>
    </source>
</evidence>
<keyword evidence="13" id="KW-1185">Reference proteome</keyword>
<dbReference type="Gene3D" id="1.20.1730.10">
    <property type="entry name" value="Sodium/glucose cotransporter"/>
    <property type="match status" value="1"/>
</dbReference>
<feature type="transmembrane region" description="Helical" evidence="12">
    <location>
        <begin position="262"/>
        <end position="281"/>
    </location>
</feature>
<evidence type="ECO:0000256" key="10">
    <source>
        <dbReference type="ARBA" id="ARBA00023201"/>
    </source>
</evidence>
<dbReference type="GeneID" id="108561069"/>
<sequence length="628" mass="69455">MAEVLEIITGSEYGEKVVLGVGVADISTAMQKFGLCDYAVFATMLSICIVIGIYFAIIGRKCNTQEYLVGSRKMNAFPISLSLIASYISGISLLGIPTEIYVYGIQYIYIGFAIIIMAIIAQNIYLPVFHNLQITSTYEYLERRFDKRVRLFGSVLFIIGLIVWLPVVIYVPALAFNQVTGVNVHLITPAVCITCIFYTTIGGLKAVVWTDVVQTLIMVGAMILVIVKGTIDVGGFENVWKRNWNSDRIEMPNFDLNPLTRHTFWTLVVGGSFYLIQSCIVNQNMLQRYLALTNIKHVNRSLWLFVFGLFVFIGLGAYSGMVIYATFYKCDPLTTKLAREKDQLLPLLVMEVLGDYPGLPGLFIAGIFSAALSSLSTGLNSMAAVILEDFGGYCMKSHGEIAEKHKQIIMRMSVITFGVICVILVFIVERLGPVLQMTASISAISAGPCLSLFTMGMLLPWINGKAALTGGITGLGLMAWICLSAQASIASGDLLFAEKPVTTEGCHYTFTPKLSPALSLKLHPTTNNSDDLHTNEIFVLYRMSYLWYTLMGCLISIVVALIVTFLTKPLDPHDLDMDLFAPCVRKLIKPRKYPNQPSSDEIIFAYEKENDQCSISTAHNQLPNTNQV</sequence>
<feature type="transmembrane region" description="Helical" evidence="12">
    <location>
        <begin position="208"/>
        <end position="227"/>
    </location>
</feature>
<evidence type="ECO:0000256" key="11">
    <source>
        <dbReference type="RuleBase" id="RU362091"/>
    </source>
</evidence>
<evidence type="ECO:0000256" key="2">
    <source>
        <dbReference type="ARBA" id="ARBA00006434"/>
    </source>
</evidence>
<evidence type="ECO:0000256" key="7">
    <source>
        <dbReference type="ARBA" id="ARBA00023053"/>
    </source>
</evidence>
<evidence type="ECO:0000256" key="12">
    <source>
        <dbReference type="SAM" id="Phobius"/>
    </source>
</evidence>
<feature type="transmembrane region" description="Helical" evidence="12">
    <location>
        <begin position="362"/>
        <end position="387"/>
    </location>
</feature>
<feature type="transmembrane region" description="Helical" evidence="12">
    <location>
        <begin position="77"/>
        <end position="96"/>
    </location>
</feature>
<dbReference type="PANTHER" id="PTHR42985">
    <property type="entry name" value="SODIUM-COUPLED MONOCARBOXYLATE TRANSPORTER"/>
    <property type="match status" value="1"/>
</dbReference>
<evidence type="ECO:0000256" key="8">
    <source>
        <dbReference type="ARBA" id="ARBA00023065"/>
    </source>
</evidence>
<keyword evidence="4" id="KW-1003">Cell membrane</keyword>
<dbReference type="InterPro" id="IPR038377">
    <property type="entry name" value="Na/Glc_symporter_sf"/>
</dbReference>
<gene>
    <name evidence="14 15" type="primary">LOC108561069</name>
</gene>
<keyword evidence="6 12" id="KW-1133">Transmembrane helix</keyword>
<name>A0ABM1MID2_NICVS</name>
<reference evidence="14 15" key="1">
    <citation type="submission" date="2025-05" db="UniProtKB">
        <authorList>
            <consortium name="RefSeq"/>
        </authorList>
    </citation>
    <scope>IDENTIFICATION</scope>
    <source>
        <tissue evidence="14 15">Whole Larva</tissue>
    </source>
</reference>
<comment type="similarity">
    <text evidence="2 11">Belongs to the sodium:solute symporter (SSF) (TC 2.A.21) family.</text>
</comment>
<keyword evidence="10" id="KW-0739">Sodium transport</keyword>
<evidence type="ECO:0000256" key="9">
    <source>
        <dbReference type="ARBA" id="ARBA00023136"/>
    </source>
</evidence>
<dbReference type="InterPro" id="IPR001734">
    <property type="entry name" value="Na/solute_symporter"/>
</dbReference>
<proteinExistence type="inferred from homology"/>
<dbReference type="Pfam" id="PF00474">
    <property type="entry name" value="SSF"/>
    <property type="match status" value="1"/>
</dbReference>
<feature type="transmembrane region" description="Helical" evidence="12">
    <location>
        <begin position="108"/>
        <end position="128"/>
    </location>
</feature>
<accession>A0ABM1MID2</accession>